<dbReference type="NCBIfam" id="NF037995">
    <property type="entry name" value="TRAP_S1"/>
    <property type="match status" value="1"/>
</dbReference>
<feature type="signal peptide" evidence="4">
    <location>
        <begin position="1"/>
        <end position="23"/>
    </location>
</feature>
<evidence type="ECO:0008006" key="7">
    <source>
        <dbReference type="Google" id="ProtNLM"/>
    </source>
</evidence>
<dbReference type="Proteomes" id="UP000245911">
    <property type="component" value="Unassembled WGS sequence"/>
</dbReference>
<keyword evidence="6" id="KW-1185">Reference proteome</keyword>
<evidence type="ECO:0000313" key="5">
    <source>
        <dbReference type="EMBL" id="PVH28690.1"/>
    </source>
</evidence>
<evidence type="ECO:0000256" key="3">
    <source>
        <dbReference type="ARBA" id="ARBA00022764"/>
    </source>
</evidence>
<evidence type="ECO:0000256" key="2">
    <source>
        <dbReference type="ARBA" id="ARBA00022729"/>
    </source>
</evidence>
<dbReference type="PANTHER" id="PTHR33376:SF15">
    <property type="entry name" value="BLL6794 PROTEIN"/>
    <property type="match status" value="1"/>
</dbReference>
<dbReference type="EMBL" id="QDKM01000004">
    <property type="protein sequence ID" value="PVH28690.1"/>
    <property type="molecule type" value="Genomic_DNA"/>
</dbReference>
<protein>
    <recommendedName>
        <fullName evidence="7">C4-dicarboxylate ABC transporter substrate-binding protein</fullName>
    </recommendedName>
</protein>
<evidence type="ECO:0000256" key="4">
    <source>
        <dbReference type="SAM" id="SignalP"/>
    </source>
</evidence>
<name>A0A2T8HTA9_9RHOB</name>
<accession>A0A2T8HTA9</accession>
<sequence>MYKITTALVSAGLFVATSGASFADPVALRFAVGVPPQVHYNRDLFTPWSETVSAESNGTLEINMFYAGALGHPGEFLEAIDVGAVDIAVDIAAYYPGQFALSQIASLPFMIDDPVQGSMALWSLYESGAYGDMFDGMKMLAISTPPAAMILTTETPVARPEDMHGLTIAASGRISPQVAQAVSAAPIDVPIYEIYQSLSRGTVDGAITYYTAIAPFSLHEVGNYYLDLPLGGSFMMVYMSQERFDALPAEAQAALDNNSGLALSQAFGEVWAAAAQVGQNMITQEGGTIATPSEEDMALWQASIGDIVDNWAADTEGGQALVDALRAELAD</sequence>
<dbReference type="InterPro" id="IPR018389">
    <property type="entry name" value="DctP_fam"/>
</dbReference>
<comment type="subcellular location">
    <subcellularLocation>
        <location evidence="1">Periplasm</location>
    </subcellularLocation>
</comment>
<dbReference type="RefSeq" id="WP_116558527.1">
    <property type="nucleotide sequence ID" value="NZ_QDKM01000004.1"/>
</dbReference>
<dbReference type="InterPro" id="IPR038404">
    <property type="entry name" value="TRAP_DctP_sf"/>
</dbReference>
<dbReference type="Pfam" id="PF03480">
    <property type="entry name" value="DctP"/>
    <property type="match status" value="1"/>
</dbReference>
<feature type="chain" id="PRO_5015775596" description="C4-dicarboxylate ABC transporter substrate-binding protein" evidence="4">
    <location>
        <begin position="24"/>
        <end position="331"/>
    </location>
</feature>
<dbReference type="PANTHER" id="PTHR33376">
    <property type="match status" value="1"/>
</dbReference>
<dbReference type="CDD" id="cd13665">
    <property type="entry name" value="PBP2_TRAP_Dctp3_4"/>
    <property type="match status" value="1"/>
</dbReference>
<dbReference type="GO" id="GO:0042597">
    <property type="term" value="C:periplasmic space"/>
    <property type="evidence" value="ECO:0007669"/>
    <property type="project" value="UniProtKB-SubCell"/>
</dbReference>
<proteinExistence type="predicted"/>
<comment type="caution">
    <text evidence="5">The sequence shown here is derived from an EMBL/GenBank/DDBJ whole genome shotgun (WGS) entry which is preliminary data.</text>
</comment>
<dbReference type="AlphaFoldDB" id="A0A2T8HTA9"/>
<gene>
    <name evidence="5" type="ORF">DDE20_10905</name>
</gene>
<organism evidence="5 6">
    <name type="scientific">Pararhodobacter oceanensis</name>
    <dbReference type="NCBI Taxonomy" id="2172121"/>
    <lineage>
        <taxon>Bacteria</taxon>
        <taxon>Pseudomonadati</taxon>
        <taxon>Pseudomonadota</taxon>
        <taxon>Alphaproteobacteria</taxon>
        <taxon>Rhodobacterales</taxon>
        <taxon>Paracoccaceae</taxon>
        <taxon>Pararhodobacter</taxon>
    </lineage>
</organism>
<evidence type="ECO:0000256" key="1">
    <source>
        <dbReference type="ARBA" id="ARBA00004418"/>
    </source>
</evidence>
<keyword evidence="3" id="KW-0574">Periplasm</keyword>
<dbReference type="Gene3D" id="3.40.190.170">
    <property type="entry name" value="Bacterial extracellular solute-binding protein, family 7"/>
    <property type="match status" value="1"/>
</dbReference>
<keyword evidence="2 4" id="KW-0732">Signal</keyword>
<reference evidence="5 6" key="1">
    <citation type="submission" date="2018-04" db="EMBL/GenBank/DDBJ databases">
        <title>Pararhodobacter oceanense sp. nov., isolated from marine intertidal sediment.</title>
        <authorList>
            <person name="Wang X.-L."/>
            <person name="Du Z.-J."/>
        </authorList>
    </citation>
    <scope>NUCLEOTIDE SEQUENCE [LARGE SCALE GENOMIC DNA]</scope>
    <source>
        <strain evidence="5 6">AM505</strain>
    </source>
</reference>
<dbReference type="OrthoDB" id="7822595at2"/>
<dbReference type="GO" id="GO:0055085">
    <property type="term" value="P:transmembrane transport"/>
    <property type="evidence" value="ECO:0007669"/>
    <property type="project" value="InterPro"/>
</dbReference>
<evidence type="ECO:0000313" key="6">
    <source>
        <dbReference type="Proteomes" id="UP000245911"/>
    </source>
</evidence>